<dbReference type="EMBL" id="LIIN01000069">
    <property type="protein sequence ID" value="KZX20832.1"/>
    <property type="molecule type" value="Genomic_DNA"/>
</dbReference>
<name>A0A166HLW8_9MICO</name>
<sequence>MVAARPVERGRAAERLRGFVSTSELRPGRALTRAAASLPAVLQIVLAAILAYSVAHYGFGHPAPVLSLTVTISSLGIARDTRPKQVAETAIGMLIGITASEILLLLWGSGVWQLAVVLAVVVTLGRALSSSPGFAVAAGTQAMLVMVLPAPDGGVFTRSLDGLLGGLAALLCTALVPRRPLRTARSEAHRLLTALTRTVDGLADALRRGDAAAAAAALERVRATQPVIDGWAAALDSASGVARISPFVRRHRGELARQSTMLGALDLATRNLRIVARRTEFLVGDSVPRLELAAAVAALGPGLVLLGRAVSDPSLLALARQDLVLLATTLDPQRLIPQARLAEKTLLVLLRPLVVDLLTATGTGSAEARASLPPLA</sequence>
<keyword evidence="4" id="KW-0472">Membrane</keyword>
<dbReference type="Proteomes" id="UP000076717">
    <property type="component" value="Unassembled WGS sequence"/>
</dbReference>
<dbReference type="PATRIC" id="fig|1671680.3.peg.2172"/>
<comment type="caution">
    <text evidence="5">The sequence shown here is derived from an EMBL/GenBank/DDBJ whole genome shotgun (WGS) entry which is preliminary data.</text>
</comment>
<comment type="subcellular location">
    <subcellularLocation>
        <location evidence="1">Membrane</location>
        <topology evidence="1">Multi-pass membrane protein</topology>
    </subcellularLocation>
</comment>
<keyword evidence="2" id="KW-0812">Transmembrane</keyword>
<dbReference type="GO" id="GO:0016020">
    <property type="term" value="C:membrane"/>
    <property type="evidence" value="ECO:0007669"/>
    <property type="project" value="UniProtKB-SubCell"/>
</dbReference>
<organism evidence="5 6">
    <name type="scientific">Rathayibacter tanaceti</name>
    <dbReference type="NCBI Taxonomy" id="1671680"/>
    <lineage>
        <taxon>Bacteria</taxon>
        <taxon>Bacillati</taxon>
        <taxon>Actinomycetota</taxon>
        <taxon>Actinomycetes</taxon>
        <taxon>Micrococcales</taxon>
        <taxon>Microbacteriaceae</taxon>
        <taxon>Rathayibacter</taxon>
    </lineage>
</organism>
<accession>A0A166HLW8</accession>
<keyword evidence="6" id="KW-1185">Reference proteome</keyword>
<evidence type="ECO:0000313" key="6">
    <source>
        <dbReference type="Proteomes" id="UP000076717"/>
    </source>
</evidence>
<keyword evidence="3" id="KW-1133">Transmembrane helix</keyword>
<proteinExistence type="predicted"/>
<evidence type="ECO:0000313" key="5">
    <source>
        <dbReference type="EMBL" id="KZX20832.1"/>
    </source>
</evidence>
<evidence type="ECO:0000256" key="4">
    <source>
        <dbReference type="ARBA" id="ARBA00023136"/>
    </source>
</evidence>
<dbReference type="Pfam" id="PF13515">
    <property type="entry name" value="FUSC_2"/>
    <property type="match status" value="1"/>
</dbReference>
<evidence type="ECO:0000256" key="1">
    <source>
        <dbReference type="ARBA" id="ARBA00004141"/>
    </source>
</evidence>
<dbReference type="RefSeq" id="WP_082845165.1">
    <property type="nucleotide sequence ID" value="NZ_LIIN01000069.1"/>
</dbReference>
<gene>
    <name evidence="5" type="ORF">ACH61_02036</name>
</gene>
<evidence type="ECO:0000256" key="3">
    <source>
        <dbReference type="ARBA" id="ARBA00022989"/>
    </source>
</evidence>
<protein>
    <submittedName>
        <fullName evidence="5">Uncharacterized protein</fullName>
    </submittedName>
</protein>
<evidence type="ECO:0000256" key="2">
    <source>
        <dbReference type="ARBA" id="ARBA00022692"/>
    </source>
</evidence>
<reference evidence="5 6" key="1">
    <citation type="submission" date="2015-08" db="EMBL/GenBank/DDBJ databases">
        <title>Draft Genome Sequence of Rathayibacter sp. Strain VKM Ac-2596 Isolated from Leaf Gall Induced by Plant-Parasitic Nematodes.</title>
        <authorList>
            <person name="Vasilenko O.V."/>
            <person name="Starodumova I.P."/>
            <person name="Tarlachkov S.V."/>
            <person name="Dorofeeva L.V."/>
            <person name="Evtushenko L.I."/>
        </authorList>
    </citation>
    <scope>NUCLEOTIDE SEQUENCE [LARGE SCALE GENOMIC DNA]</scope>
    <source>
        <strain evidence="5 6">VKM Ac-2596</strain>
    </source>
</reference>
<dbReference type="InterPro" id="IPR049453">
    <property type="entry name" value="Memb_transporter_dom"/>
</dbReference>
<dbReference type="AlphaFoldDB" id="A0A166HLW8"/>